<proteinExistence type="predicted"/>
<feature type="compositionally biased region" description="Basic and acidic residues" evidence="1">
    <location>
        <begin position="139"/>
        <end position="157"/>
    </location>
</feature>
<dbReference type="VEuPathDB" id="TriTrypDB:ADEAN_000636000"/>
<protein>
    <submittedName>
        <fullName evidence="2">Uncharacterized protein</fullName>
    </submittedName>
</protein>
<dbReference type="EMBL" id="LR877156">
    <property type="protein sequence ID" value="CAD2218867.1"/>
    <property type="molecule type" value="Genomic_DNA"/>
</dbReference>
<feature type="compositionally biased region" description="Basic and acidic residues" evidence="1">
    <location>
        <begin position="98"/>
        <end position="112"/>
    </location>
</feature>
<organism evidence="2 3">
    <name type="scientific">Angomonas deanei</name>
    <dbReference type="NCBI Taxonomy" id="59799"/>
    <lineage>
        <taxon>Eukaryota</taxon>
        <taxon>Discoba</taxon>
        <taxon>Euglenozoa</taxon>
        <taxon>Kinetoplastea</taxon>
        <taxon>Metakinetoplastina</taxon>
        <taxon>Trypanosomatida</taxon>
        <taxon>Trypanosomatidae</taxon>
        <taxon>Strigomonadinae</taxon>
        <taxon>Angomonas</taxon>
    </lineage>
</organism>
<feature type="region of interest" description="Disordered" evidence="1">
    <location>
        <begin position="86"/>
        <end position="272"/>
    </location>
</feature>
<feature type="compositionally biased region" description="Polar residues" evidence="1">
    <location>
        <begin position="246"/>
        <end position="256"/>
    </location>
</feature>
<dbReference type="AlphaFoldDB" id="A0A7G2CII4"/>
<dbReference type="Proteomes" id="UP000515908">
    <property type="component" value="Chromosome 12"/>
</dbReference>
<feature type="compositionally biased region" description="Basic and acidic residues" evidence="1">
    <location>
        <begin position="120"/>
        <end position="130"/>
    </location>
</feature>
<sequence>MSWNSLKLLAAHEQSRNNPYQYDYNDKIQTVAAVIAAEPPPRGEEKIDRVDFTSRWIDCDINTTQHWLSHLVQCVAKQGEEVVERPVSRAGKVTAKQKKADREEGTTVEKKKVTPVSVIVEEKEKPKDESVNSQTDMEEPIHSEDHGSQASEQKDTGASEPVEPPPNEQNKRRRVLIVREYENNINDSPSEKEEEEPEKTSPNHSDASEKDPPPKPVTTPSNSAKEVEVAPPKEDSNDGSTEEQDSAPQSEHSNANPLRPSLKEKTTAAEENSAPALYSHLMDEFIEKISQCGVKVIALDRLQQQLVEQVGTTPRPPALAASGVRPHHDGSTPFNKEELSLYLYTLRAQVQQLSAVVQNRVAAAESYERGVFQKEERRREQEKKKKVIKVEIIKGYEEPPVPYVKPPRKPNKTPAAKRDSSATYGDDSFESSDSDSVPPIKKNKVRKVSYEIPSEDFSNTDSDSSSDASDDDSIRTDIRSSTASSSGSSSVSVDRKKGRGTRKVATPSFFLFFR</sequence>
<feature type="compositionally biased region" description="Basic and acidic residues" evidence="1">
    <location>
        <begin position="225"/>
        <end position="236"/>
    </location>
</feature>
<reference evidence="2 3" key="1">
    <citation type="submission" date="2020-08" db="EMBL/GenBank/DDBJ databases">
        <authorList>
            <person name="Newling K."/>
            <person name="Davey J."/>
            <person name="Forrester S."/>
        </authorList>
    </citation>
    <scope>NUCLEOTIDE SEQUENCE [LARGE SCALE GENOMIC DNA]</scope>
    <source>
        <strain evidence="3">Crithidia deanei Carvalho (ATCC PRA-265)</strain>
    </source>
</reference>
<name>A0A7G2CII4_9TRYP</name>
<gene>
    <name evidence="2" type="ORF">ADEAN_000636000</name>
</gene>
<feature type="compositionally biased region" description="Low complexity" evidence="1">
    <location>
        <begin position="455"/>
        <end position="467"/>
    </location>
</feature>
<feature type="compositionally biased region" description="Low complexity" evidence="1">
    <location>
        <begin position="479"/>
        <end position="492"/>
    </location>
</feature>
<feature type="compositionally biased region" description="Basic and acidic residues" evidence="1">
    <location>
        <begin position="198"/>
        <end position="213"/>
    </location>
</feature>
<evidence type="ECO:0000313" key="3">
    <source>
        <dbReference type="Proteomes" id="UP000515908"/>
    </source>
</evidence>
<evidence type="ECO:0000313" key="2">
    <source>
        <dbReference type="EMBL" id="CAD2218867.1"/>
    </source>
</evidence>
<keyword evidence="3" id="KW-1185">Reference proteome</keyword>
<evidence type="ECO:0000256" key="1">
    <source>
        <dbReference type="SAM" id="MobiDB-lite"/>
    </source>
</evidence>
<feature type="region of interest" description="Disordered" evidence="1">
    <location>
        <begin position="398"/>
        <end position="514"/>
    </location>
</feature>
<accession>A0A7G2CII4</accession>